<evidence type="ECO:0000256" key="2">
    <source>
        <dbReference type="SAM" id="Phobius"/>
    </source>
</evidence>
<dbReference type="Pfam" id="PF05656">
    <property type="entry name" value="DUF805"/>
    <property type="match status" value="1"/>
</dbReference>
<feature type="transmembrane region" description="Helical" evidence="2">
    <location>
        <begin position="165"/>
        <end position="188"/>
    </location>
</feature>
<evidence type="ECO:0008006" key="5">
    <source>
        <dbReference type="Google" id="ProtNLM"/>
    </source>
</evidence>
<feature type="compositionally biased region" description="Acidic residues" evidence="1">
    <location>
        <begin position="299"/>
        <end position="321"/>
    </location>
</feature>
<keyword evidence="2" id="KW-1133">Transmembrane helix</keyword>
<protein>
    <recommendedName>
        <fullName evidence="5">DUF805 domain-containing protein</fullName>
    </recommendedName>
</protein>
<gene>
    <name evidence="3" type="ORF">PRLR5076_09270</name>
</gene>
<sequence length="442" mass="48758">MEKRTKICPYCGEEIMASAIKCRYCGEWLVDRDEDPNEYSIDKSSYNDGKVDKGDKASSSQASEEVPHSEGLPMSPMPSNRPNHATIPNSSSNVPRDDSSMSFWNSVKMCFYKWNIYEGRASRAEYWYFVLFCIIVGILFSIIIGLLEVGFVIGLTKDAVWLSKAILYFGVALCLSFGLVMELPSLAVSTRRLHDIGKSGWFLLIALIPFVGPFILLYFFAQRSDTVNKYGERPSDISELKYKISATNKDIGITIAACAIILLLYLLSYISIKSELKALDDPNIEEILDGLKENSGDAYAEDENTSAEESNDGDSDVDSEETDFKPGVYEGNIEGYPIKMELEKSGSNTIYGTYKNLDYGTTMSLNGSMEGGIISLQGEADGTTYSFMLSYSADGAGVKLSGTCGTVNDDSKSIELHLTDNNSANDQSDEYYNNEVASDSAR</sequence>
<keyword evidence="2" id="KW-0812">Transmembrane</keyword>
<feature type="transmembrane region" description="Helical" evidence="2">
    <location>
        <begin position="200"/>
        <end position="221"/>
    </location>
</feature>
<dbReference type="PANTHER" id="PTHR34980">
    <property type="entry name" value="INNER MEMBRANE PROTEIN-RELATED-RELATED"/>
    <property type="match status" value="1"/>
</dbReference>
<evidence type="ECO:0000313" key="3">
    <source>
        <dbReference type="EMBL" id="GJG58076.1"/>
    </source>
</evidence>
<accession>A0A9R1C8P9</accession>
<keyword evidence="2" id="KW-0472">Membrane</keyword>
<dbReference type="InterPro" id="IPR008523">
    <property type="entry name" value="DUF805"/>
</dbReference>
<dbReference type="EMBL" id="BPUB01000001">
    <property type="protein sequence ID" value="GJG58076.1"/>
    <property type="molecule type" value="Genomic_DNA"/>
</dbReference>
<dbReference type="AlphaFoldDB" id="A0A9R1C8P9"/>
<keyword evidence="4" id="KW-1185">Reference proteome</keyword>
<dbReference type="Proteomes" id="UP000825483">
    <property type="component" value="Unassembled WGS sequence"/>
</dbReference>
<reference evidence="3" key="1">
    <citation type="journal article" date="2022" name="Int. J. Syst. Evol. Microbiol.">
        <title>Prevotella lacticifex sp. nov., isolated from the rumen of cows.</title>
        <authorList>
            <person name="Shinkai T."/>
            <person name="Ikeyama N."/>
            <person name="Kumagai M."/>
            <person name="Ohmori H."/>
            <person name="Sakamoto M."/>
            <person name="Ohkuma M."/>
            <person name="Mitsumori M."/>
        </authorList>
    </citation>
    <scope>NUCLEOTIDE SEQUENCE</scope>
    <source>
        <strain evidence="3">R5076</strain>
    </source>
</reference>
<dbReference type="GeneID" id="72468977"/>
<feature type="transmembrane region" description="Helical" evidence="2">
    <location>
        <begin position="126"/>
        <end position="153"/>
    </location>
</feature>
<feature type="compositionally biased region" description="Polar residues" evidence="1">
    <location>
        <begin position="77"/>
        <end position="97"/>
    </location>
</feature>
<dbReference type="PANTHER" id="PTHR34980:SF2">
    <property type="entry name" value="INNER MEMBRANE PROTEIN YHAH-RELATED"/>
    <property type="match status" value="1"/>
</dbReference>
<organism evidence="3 4">
    <name type="scientific">Prevotella lacticifex</name>
    <dbReference type="NCBI Taxonomy" id="2854755"/>
    <lineage>
        <taxon>Bacteria</taxon>
        <taxon>Pseudomonadati</taxon>
        <taxon>Bacteroidota</taxon>
        <taxon>Bacteroidia</taxon>
        <taxon>Bacteroidales</taxon>
        <taxon>Prevotellaceae</taxon>
        <taxon>Prevotella</taxon>
    </lineage>
</organism>
<evidence type="ECO:0000256" key="1">
    <source>
        <dbReference type="SAM" id="MobiDB-lite"/>
    </source>
</evidence>
<evidence type="ECO:0000313" key="4">
    <source>
        <dbReference type="Proteomes" id="UP000825483"/>
    </source>
</evidence>
<feature type="region of interest" description="Disordered" evidence="1">
    <location>
        <begin position="298"/>
        <end position="328"/>
    </location>
</feature>
<feature type="region of interest" description="Disordered" evidence="1">
    <location>
        <begin position="37"/>
        <end position="97"/>
    </location>
</feature>
<name>A0A9R1C8P9_9BACT</name>
<feature type="transmembrane region" description="Helical" evidence="2">
    <location>
        <begin position="251"/>
        <end position="270"/>
    </location>
</feature>
<proteinExistence type="predicted"/>
<comment type="caution">
    <text evidence="3">The sequence shown here is derived from an EMBL/GenBank/DDBJ whole genome shotgun (WGS) entry which is preliminary data.</text>
</comment>
<feature type="region of interest" description="Disordered" evidence="1">
    <location>
        <begin position="420"/>
        <end position="442"/>
    </location>
</feature>
<dbReference type="RefSeq" id="WP_223927197.1">
    <property type="nucleotide sequence ID" value="NZ_BPTU01000005.1"/>
</dbReference>
<dbReference type="GO" id="GO:0005886">
    <property type="term" value="C:plasma membrane"/>
    <property type="evidence" value="ECO:0007669"/>
    <property type="project" value="TreeGrafter"/>
</dbReference>